<evidence type="ECO:0000313" key="2">
    <source>
        <dbReference type="Proteomes" id="UP000663419"/>
    </source>
</evidence>
<dbReference type="Proteomes" id="UP000663419">
    <property type="component" value="Chromosome 4"/>
</dbReference>
<protein>
    <submittedName>
        <fullName evidence="1">Uncharacterized protein</fullName>
    </submittedName>
</protein>
<organism evidence="1 2">
    <name type="scientific">Ajellomyces capsulatus (strain H88)</name>
    <name type="common">Darling's disease fungus</name>
    <name type="synonym">Histoplasma capsulatum</name>
    <dbReference type="NCBI Taxonomy" id="544711"/>
    <lineage>
        <taxon>Eukaryota</taxon>
        <taxon>Fungi</taxon>
        <taxon>Dikarya</taxon>
        <taxon>Ascomycota</taxon>
        <taxon>Pezizomycotina</taxon>
        <taxon>Eurotiomycetes</taxon>
        <taxon>Eurotiomycetidae</taxon>
        <taxon>Onygenales</taxon>
        <taxon>Ajellomycetaceae</taxon>
        <taxon>Histoplasma</taxon>
    </lineage>
</organism>
<dbReference type="EMBL" id="CP069105">
    <property type="protein sequence ID" value="QSS55592.1"/>
    <property type="molecule type" value="Genomic_DNA"/>
</dbReference>
<gene>
    <name evidence="1" type="ORF">I7I53_03511</name>
</gene>
<dbReference type="VEuPathDB" id="FungiDB:I7I53_03511"/>
<proteinExistence type="predicted"/>
<reference evidence="1" key="1">
    <citation type="submission" date="2021-01" db="EMBL/GenBank/DDBJ databases">
        <title>Chromosome-level genome assembly of a human fungal pathogen reveals clustering of transcriptionally co-regulated genes.</title>
        <authorList>
            <person name="Voorhies M."/>
            <person name="Cohen S."/>
            <person name="Shea T.P."/>
            <person name="Petrus S."/>
            <person name="Munoz J.F."/>
            <person name="Poplawski S."/>
            <person name="Goldman W.E."/>
            <person name="Michael T."/>
            <person name="Cuomo C.A."/>
            <person name="Sil A."/>
            <person name="Beyhan S."/>
        </authorList>
    </citation>
    <scope>NUCLEOTIDE SEQUENCE</scope>
    <source>
        <strain evidence="1">H88</strain>
    </source>
</reference>
<sequence>MYCTFNEKTLTLISRNTYAYKSIISRSLSLGEGHFCQFHTTHIVHINTLIIEGINFSSIAGCI</sequence>
<evidence type="ECO:0000313" key="1">
    <source>
        <dbReference type="EMBL" id="QSS55592.1"/>
    </source>
</evidence>
<dbReference type="AlphaFoldDB" id="A0A8A1LU27"/>
<name>A0A8A1LU27_AJEC8</name>
<accession>A0A8A1LU27</accession>